<dbReference type="EMBL" id="KZ819404">
    <property type="protein sequence ID" value="PWN40886.1"/>
    <property type="molecule type" value="Genomic_DNA"/>
</dbReference>
<feature type="transmembrane region" description="Helical" evidence="1">
    <location>
        <begin position="147"/>
        <end position="168"/>
    </location>
</feature>
<dbReference type="AlphaFoldDB" id="A0A316VTH0"/>
<proteinExistence type="predicted"/>
<evidence type="ECO:0000313" key="3">
    <source>
        <dbReference type="Proteomes" id="UP000245783"/>
    </source>
</evidence>
<evidence type="ECO:0000313" key="2">
    <source>
        <dbReference type="EMBL" id="PWN40886.1"/>
    </source>
</evidence>
<organism evidence="2 3">
    <name type="scientific">Ceraceosorus guamensis</name>
    <dbReference type="NCBI Taxonomy" id="1522189"/>
    <lineage>
        <taxon>Eukaryota</taxon>
        <taxon>Fungi</taxon>
        <taxon>Dikarya</taxon>
        <taxon>Basidiomycota</taxon>
        <taxon>Ustilaginomycotina</taxon>
        <taxon>Exobasidiomycetes</taxon>
        <taxon>Ceraceosorales</taxon>
        <taxon>Ceraceosoraceae</taxon>
        <taxon>Ceraceosorus</taxon>
    </lineage>
</organism>
<protein>
    <submittedName>
        <fullName evidence="2">Uncharacterized protein</fullName>
    </submittedName>
</protein>
<reference evidence="2 3" key="1">
    <citation type="journal article" date="2018" name="Mol. Biol. Evol.">
        <title>Broad Genomic Sampling Reveals a Smut Pathogenic Ancestry of the Fungal Clade Ustilaginomycotina.</title>
        <authorList>
            <person name="Kijpornyongpan T."/>
            <person name="Mondo S.J."/>
            <person name="Barry K."/>
            <person name="Sandor L."/>
            <person name="Lee J."/>
            <person name="Lipzen A."/>
            <person name="Pangilinan J."/>
            <person name="LaButti K."/>
            <person name="Hainaut M."/>
            <person name="Henrissat B."/>
            <person name="Grigoriev I.V."/>
            <person name="Spatafora J.W."/>
            <person name="Aime M.C."/>
        </authorList>
    </citation>
    <scope>NUCLEOTIDE SEQUENCE [LARGE SCALE GENOMIC DNA]</scope>
    <source>
        <strain evidence="2 3">MCA 4658</strain>
    </source>
</reference>
<dbReference type="RefSeq" id="XP_025368046.1">
    <property type="nucleotide sequence ID" value="XM_025516299.1"/>
</dbReference>
<keyword evidence="1" id="KW-1133">Transmembrane helix</keyword>
<sequence>MPTFESGFRKSHSDPALLFSPMAAVFATAFQGMDRQESQQRGMQTAIHLLKSQTIGFDGTPAATASPTEDHNQDLENLKQRVGRVEQDLNLVSLVKRAEVTDGKLNQMSDTVADIGGNLKKLFDNQVELVIKLKNVERAVNAICKTVALLVGLIMAIVVGLFAALVIYR</sequence>
<keyword evidence="1" id="KW-0812">Transmembrane</keyword>
<name>A0A316VTH0_9BASI</name>
<gene>
    <name evidence="2" type="ORF">IE81DRAFT_348832</name>
</gene>
<dbReference type="Proteomes" id="UP000245783">
    <property type="component" value="Unassembled WGS sequence"/>
</dbReference>
<keyword evidence="3" id="KW-1185">Reference proteome</keyword>
<keyword evidence="1" id="KW-0472">Membrane</keyword>
<evidence type="ECO:0000256" key="1">
    <source>
        <dbReference type="SAM" id="Phobius"/>
    </source>
</evidence>
<dbReference type="GeneID" id="37038169"/>
<accession>A0A316VTH0</accession>
<dbReference type="InParanoid" id="A0A316VTH0"/>